<keyword evidence="1" id="KW-0732">Signal</keyword>
<reference evidence="3 4" key="1">
    <citation type="submission" date="2020-08" db="EMBL/GenBank/DDBJ databases">
        <title>Genomic Encyclopedia of Type Strains, Phase III (KMG-III): the genomes of soil and plant-associated and newly described type strains.</title>
        <authorList>
            <person name="Whitman W."/>
        </authorList>
    </citation>
    <scope>NUCLEOTIDE SEQUENCE [LARGE SCALE GENOMIC DNA]</scope>
    <source>
        <strain evidence="3 4">CECT 8897</strain>
    </source>
</reference>
<dbReference type="AlphaFoldDB" id="A0A7W5B883"/>
<evidence type="ECO:0000259" key="2">
    <source>
        <dbReference type="Pfam" id="PF03886"/>
    </source>
</evidence>
<dbReference type="PROSITE" id="PS51257">
    <property type="entry name" value="PROKAR_LIPOPROTEIN"/>
    <property type="match status" value="1"/>
</dbReference>
<gene>
    <name evidence="3" type="ORF">FHS03_000619</name>
</gene>
<dbReference type="InterPro" id="IPR005586">
    <property type="entry name" value="ABC_trans_aux"/>
</dbReference>
<keyword evidence="4" id="KW-1185">Reference proteome</keyword>
<comment type="caution">
    <text evidence="3">The sequence shown here is derived from an EMBL/GenBank/DDBJ whole genome shotgun (WGS) entry which is preliminary data.</text>
</comment>
<feature type="domain" description="ABC-type transport auxiliary lipoprotein component" evidence="2">
    <location>
        <begin position="36"/>
        <end position="189"/>
    </location>
</feature>
<name>A0A7W5B883_9BURK</name>
<feature type="chain" id="PRO_5031262343" evidence="1">
    <location>
        <begin position="24"/>
        <end position="199"/>
    </location>
</feature>
<evidence type="ECO:0000313" key="4">
    <source>
        <dbReference type="Proteomes" id="UP000541535"/>
    </source>
</evidence>
<sequence length="199" mass="20898">MHTRLLPLLACAAILSGCAGSKAVHPTAFDFGPLPAMAGAPAAPVLPALVVADIAGPASLDSQRMHYRLLYEDAQQPRPYAYNSWSVTPLQLMTQRVKARIAQSGVKVLGTQDAAAGLPLLRIEADEFSQNFSSPQQSTASISVRASLFRAHRLVDQRTFSRSMPAPSADAPGGAQALAGGTDAIAADILAWLATLPQQ</sequence>
<dbReference type="EMBL" id="JACHXD010000001">
    <property type="protein sequence ID" value="MBB3117600.1"/>
    <property type="molecule type" value="Genomic_DNA"/>
</dbReference>
<feature type="signal peptide" evidence="1">
    <location>
        <begin position="1"/>
        <end position="23"/>
    </location>
</feature>
<evidence type="ECO:0000313" key="3">
    <source>
        <dbReference type="EMBL" id="MBB3117600.1"/>
    </source>
</evidence>
<dbReference type="Gene3D" id="3.40.50.10610">
    <property type="entry name" value="ABC-type transport auxiliary lipoprotein component"/>
    <property type="match status" value="1"/>
</dbReference>
<dbReference type="SUPFAM" id="SSF159594">
    <property type="entry name" value="XCC0632-like"/>
    <property type="match status" value="1"/>
</dbReference>
<organism evidence="3 4">
    <name type="scientific">Pseudoduganella violacea</name>
    <dbReference type="NCBI Taxonomy" id="1715466"/>
    <lineage>
        <taxon>Bacteria</taxon>
        <taxon>Pseudomonadati</taxon>
        <taxon>Pseudomonadota</taxon>
        <taxon>Betaproteobacteria</taxon>
        <taxon>Burkholderiales</taxon>
        <taxon>Oxalobacteraceae</taxon>
        <taxon>Telluria group</taxon>
        <taxon>Pseudoduganella</taxon>
    </lineage>
</organism>
<dbReference type="RefSeq" id="WP_229426026.1">
    <property type="nucleotide sequence ID" value="NZ_JACHXD010000001.1"/>
</dbReference>
<evidence type="ECO:0000256" key="1">
    <source>
        <dbReference type="SAM" id="SignalP"/>
    </source>
</evidence>
<proteinExistence type="predicted"/>
<dbReference type="Pfam" id="PF03886">
    <property type="entry name" value="ABC_trans_aux"/>
    <property type="match status" value="1"/>
</dbReference>
<protein>
    <submittedName>
        <fullName evidence="3">Cholesterol transport system auxiliary component</fullName>
    </submittedName>
</protein>
<accession>A0A7W5B883</accession>
<dbReference type="Proteomes" id="UP000541535">
    <property type="component" value="Unassembled WGS sequence"/>
</dbReference>